<dbReference type="PANTHER" id="PTHR11705:SF138">
    <property type="entry name" value="PEPTIDASE M14 CARBOXYPEPTIDASE A DOMAIN-CONTAINING PROTEIN"/>
    <property type="match status" value="1"/>
</dbReference>
<keyword evidence="7" id="KW-1185">Reference proteome</keyword>
<feature type="domain" description="Peptidase M14" evidence="5">
    <location>
        <begin position="34"/>
        <end position="339"/>
    </location>
</feature>
<dbReference type="InterPro" id="IPR000834">
    <property type="entry name" value="Peptidase_M14"/>
</dbReference>
<dbReference type="GO" id="GO:0005615">
    <property type="term" value="C:extracellular space"/>
    <property type="evidence" value="ECO:0007669"/>
    <property type="project" value="TreeGrafter"/>
</dbReference>
<sequence length="655" mass="71451">MLPLLLRIAVKATLTALFILFIAPSKLATAKPFTYPTYDDMVDLLHSTSSTHPRFSSLSTSQSSFSLPTVGTCGASSTPCKNYFLTLQDRTSTSELTPDIFLSGEVHGDETVGPSTVLYLSSLLATASSCVLEHFTDDGDSGSNCIEWYSLGYVFSDALWLSRLLKSRRIIISPASNALGFSQVKRAENGIDPNRDFAYDQDPSNCFRTVTGRHINEIFKNHLIQLSITFHGGMTAIAYEWGSPGHNVKGTVSPDNLAQKELTRGMSDYAGTFKGEVKYPYNSMNRIVYPVHGGMEDWAYAGSWDTGYFVECDPTTYGGYSQGSMGESLRAFNVLVEASRIKKPSESSLGRWEDVFSGDNNGHVTRNVRLSLLTIDMAEPYVEVLKFGGKDFVDYDAVAGLGAGGGRNWVEGGAEDGGDVSVEFKVHGCVTVDESIVVTVPGHVNSTLLWSLQEITPTRYNVIFDGAILYDNVVGAKLNGGKGRWAEPEKGEGDVFMGTAGGVGEESSVVIFTKVDKSWGEEDRTLFEPKNVGPQSHYVNARTNTEYEKSHAGKKVVGRIWWPSNPINIGPPSKGGIGHVPDYEGESFKEKKGKGYDERGNVTNGESEAAEFSIIWVLVGGVLITGALIAARRKKRRAMIEEYEMVNREDVADSV</sequence>
<dbReference type="Proteomes" id="UP001165085">
    <property type="component" value="Unassembled WGS sequence"/>
</dbReference>
<dbReference type="Pfam" id="PF00246">
    <property type="entry name" value="Peptidase_M14"/>
    <property type="match status" value="1"/>
</dbReference>
<feature type="transmembrane region" description="Helical" evidence="4">
    <location>
        <begin position="612"/>
        <end position="631"/>
    </location>
</feature>
<dbReference type="GO" id="GO:0008270">
    <property type="term" value="F:zinc ion binding"/>
    <property type="evidence" value="ECO:0007669"/>
    <property type="project" value="InterPro"/>
</dbReference>
<name>A0A9W7BBS2_9STRA</name>
<keyword evidence="4" id="KW-0472">Membrane</keyword>
<dbReference type="SUPFAM" id="SSF53187">
    <property type="entry name" value="Zn-dependent exopeptidases"/>
    <property type="match status" value="1"/>
</dbReference>
<protein>
    <recommendedName>
        <fullName evidence="5">Peptidase M14 domain-containing protein</fullName>
    </recommendedName>
</protein>
<evidence type="ECO:0000256" key="3">
    <source>
        <dbReference type="PROSITE-ProRule" id="PRU01379"/>
    </source>
</evidence>
<evidence type="ECO:0000313" key="6">
    <source>
        <dbReference type="EMBL" id="GMH85050.1"/>
    </source>
</evidence>
<dbReference type="SMART" id="SM00631">
    <property type="entry name" value="Zn_pept"/>
    <property type="match status" value="1"/>
</dbReference>
<dbReference type="Gene3D" id="3.40.630.10">
    <property type="entry name" value="Zn peptidases"/>
    <property type="match status" value="1"/>
</dbReference>
<evidence type="ECO:0000313" key="7">
    <source>
        <dbReference type="Proteomes" id="UP001165085"/>
    </source>
</evidence>
<dbReference type="CDD" id="cd00596">
    <property type="entry name" value="Peptidase_M14_like"/>
    <property type="match status" value="1"/>
</dbReference>
<dbReference type="EMBL" id="BRXY01000298">
    <property type="protein sequence ID" value="GMH85050.1"/>
    <property type="molecule type" value="Genomic_DNA"/>
</dbReference>
<feature type="active site" description="Proton donor/acceptor" evidence="3">
    <location>
        <position position="311"/>
    </location>
</feature>
<evidence type="ECO:0000256" key="4">
    <source>
        <dbReference type="SAM" id="Phobius"/>
    </source>
</evidence>
<dbReference type="AlphaFoldDB" id="A0A9W7BBS2"/>
<evidence type="ECO:0000256" key="2">
    <source>
        <dbReference type="ARBA" id="ARBA00005988"/>
    </source>
</evidence>
<dbReference type="GO" id="GO:0004181">
    <property type="term" value="F:metallocarboxypeptidase activity"/>
    <property type="evidence" value="ECO:0007669"/>
    <property type="project" value="InterPro"/>
</dbReference>
<comment type="caution">
    <text evidence="6">The sequence shown here is derived from an EMBL/GenBank/DDBJ whole genome shotgun (WGS) entry which is preliminary data.</text>
</comment>
<keyword evidence="4" id="KW-0812">Transmembrane</keyword>
<proteinExistence type="inferred from homology"/>
<evidence type="ECO:0000256" key="1">
    <source>
        <dbReference type="ARBA" id="ARBA00001947"/>
    </source>
</evidence>
<keyword evidence="4" id="KW-1133">Transmembrane helix</keyword>
<gene>
    <name evidence="6" type="ORF">TrST_g12847</name>
</gene>
<comment type="cofactor">
    <cofactor evidence="1">
        <name>Zn(2+)</name>
        <dbReference type="ChEBI" id="CHEBI:29105"/>
    </cofactor>
</comment>
<accession>A0A9W7BBS2</accession>
<dbReference type="PANTHER" id="PTHR11705">
    <property type="entry name" value="PROTEASE FAMILY M14 CARBOXYPEPTIDASE A,B"/>
    <property type="match status" value="1"/>
</dbReference>
<evidence type="ECO:0000259" key="5">
    <source>
        <dbReference type="PROSITE" id="PS52035"/>
    </source>
</evidence>
<dbReference type="PROSITE" id="PS52035">
    <property type="entry name" value="PEPTIDASE_M14"/>
    <property type="match status" value="1"/>
</dbReference>
<reference evidence="7" key="1">
    <citation type="journal article" date="2023" name="Commun. Biol.">
        <title>Genome analysis of Parmales, the sister group of diatoms, reveals the evolutionary specialization of diatoms from phago-mixotrophs to photoautotrophs.</title>
        <authorList>
            <person name="Ban H."/>
            <person name="Sato S."/>
            <person name="Yoshikawa S."/>
            <person name="Yamada K."/>
            <person name="Nakamura Y."/>
            <person name="Ichinomiya M."/>
            <person name="Sato N."/>
            <person name="Blanc-Mathieu R."/>
            <person name="Endo H."/>
            <person name="Kuwata A."/>
            <person name="Ogata H."/>
        </authorList>
    </citation>
    <scope>NUCLEOTIDE SEQUENCE [LARGE SCALE GENOMIC DNA]</scope>
    <source>
        <strain evidence="7">NIES 3701</strain>
    </source>
</reference>
<dbReference type="OrthoDB" id="10249045at2759"/>
<dbReference type="GO" id="GO:0006508">
    <property type="term" value="P:proteolysis"/>
    <property type="evidence" value="ECO:0007669"/>
    <property type="project" value="InterPro"/>
</dbReference>
<organism evidence="6 7">
    <name type="scientific">Triparma strigata</name>
    <dbReference type="NCBI Taxonomy" id="1606541"/>
    <lineage>
        <taxon>Eukaryota</taxon>
        <taxon>Sar</taxon>
        <taxon>Stramenopiles</taxon>
        <taxon>Ochrophyta</taxon>
        <taxon>Bolidophyceae</taxon>
        <taxon>Parmales</taxon>
        <taxon>Triparmaceae</taxon>
        <taxon>Triparma</taxon>
    </lineage>
</organism>
<comment type="similarity">
    <text evidence="2 3">Belongs to the peptidase M14 family.</text>
</comment>